<dbReference type="Gene3D" id="2.30.30.290">
    <property type="entry name" value="YopX-like domains"/>
    <property type="match status" value="1"/>
</dbReference>
<dbReference type="InterPro" id="IPR019096">
    <property type="entry name" value="YopX_protein"/>
</dbReference>
<sequence>MNREILFRAKCFGNWRYGNYVHFDKKPTNSRCNINYKDFIITNEDDGEHYYPISELSSLGQYTGLKDSTGKEIYEGDILKTPRGFIGEVVFGRAEEECTHRLFRRMITDVFTTYGWVFKRADGFTIAIDDEILQGELIGNVTDNPELMK</sequence>
<feature type="domain" description="YopX protein" evidence="1">
    <location>
        <begin position="17"/>
        <end position="149"/>
    </location>
</feature>
<dbReference type="Proteomes" id="UP000757461">
    <property type="component" value="Unassembled WGS sequence"/>
</dbReference>
<dbReference type="SUPFAM" id="SSF159006">
    <property type="entry name" value="YopX-like"/>
    <property type="match status" value="1"/>
</dbReference>
<name>A0A930N600_9BACT</name>
<organism evidence="2 3">
    <name type="scientific">Prevotella histicola</name>
    <dbReference type="NCBI Taxonomy" id="470565"/>
    <lineage>
        <taxon>Bacteria</taxon>
        <taxon>Pseudomonadati</taxon>
        <taxon>Bacteroidota</taxon>
        <taxon>Bacteroidia</taxon>
        <taxon>Bacteroidales</taxon>
        <taxon>Prevotellaceae</taxon>
        <taxon>Prevotella</taxon>
    </lineage>
</organism>
<dbReference type="EMBL" id="JABZSQ010000123">
    <property type="protein sequence ID" value="MBF1415335.1"/>
    <property type="molecule type" value="Genomic_DNA"/>
</dbReference>
<accession>A0A930N600</accession>
<proteinExistence type="predicted"/>
<protein>
    <recommendedName>
        <fullName evidence="1">YopX protein domain-containing protein</fullName>
    </recommendedName>
</protein>
<dbReference type="InterPro" id="IPR023385">
    <property type="entry name" value="YopX-like_C"/>
</dbReference>
<evidence type="ECO:0000259" key="1">
    <source>
        <dbReference type="Pfam" id="PF09643"/>
    </source>
</evidence>
<dbReference type="Pfam" id="PF09643">
    <property type="entry name" value="YopX"/>
    <property type="match status" value="1"/>
</dbReference>
<comment type="caution">
    <text evidence="2">The sequence shown here is derived from an EMBL/GenBank/DDBJ whole genome shotgun (WGS) entry which is preliminary data.</text>
</comment>
<dbReference type="AlphaFoldDB" id="A0A930N600"/>
<evidence type="ECO:0000313" key="3">
    <source>
        <dbReference type="Proteomes" id="UP000757461"/>
    </source>
</evidence>
<gene>
    <name evidence="2" type="ORF">HXN33_07115</name>
</gene>
<evidence type="ECO:0000313" key="2">
    <source>
        <dbReference type="EMBL" id="MBF1415335.1"/>
    </source>
</evidence>
<reference evidence="2" key="1">
    <citation type="submission" date="2020-04" db="EMBL/GenBank/DDBJ databases">
        <title>Deep metagenomics examines the oral microbiome during advanced dental caries in children, revealing novel taxa and co-occurrences with host molecules.</title>
        <authorList>
            <person name="Baker J.L."/>
            <person name="Morton J.T."/>
            <person name="Dinis M."/>
            <person name="Alvarez R."/>
            <person name="Tran N.C."/>
            <person name="Knight R."/>
            <person name="Edlund A."/>
        </authorList>
    </citation>
    <scope>NUCLEOTIDE SEQUENCE</scope>
    <source>
        <strain evidence="2">JCVI_25_bin.9</strain>
    </source>
</reference>